<keyword evidence="13" id="KW-1185">Reference proteome</keyword>
<dbReference type="InterPro" id="IPR023753">
    <property type="entry name" value="FAD/NAD-binding_dom"/>
</dbReference>
<keyword evidence="9" id="KW-1133">Transmembrane helix</keyword>
<dbReference type="PRINTS" id="PR00411">
    <property type="entry name" value="PNDRDTASEI"/>
</dbReference>
<evidence type="ECO:0000259" key="11">
    <source>
        <dbReference type="Pfam" id="PF22366"/>
    </source>
</evidence>
<dbReference type="Gene3D" id="3.50.50.100">
    <property type="match status" value="1"/>
</dbReference>
<evidence type="ECO:0000313" key="12">
    <source>
        <dbReference type="EMBL" id="TCS87732.1"/>
    </source>
</evidence>
<comment type="caution">
    <text evidence="12">The sequence shown here is derived from an EMBL/GenBank/DDBJ whole genome shotgun (WGS) entry which is preliminary data.</text>
</comment>
<dbReference type="PANTHER" id="PTHR43706">
    <property type="entry name" value="NADH DEHYDROGENASE"/>
    <property type="match status" value="1"/>
</dbReference>
<dbReference type="EC" id="1.6.5.9" evidence="2"/>
<dbReference type="SUPFAM" id="SSF51905">
    <property type="entry name" value="FAD/NAD(P)-binding domain"/>
    <property type="match status" value="2"/>
</dbReference>
<dbReference type="AlphaFoldDB" id="A0A4R3KRS7"/>
<dbReference type="GO" id="GO:0050136">
    <property type="term" value="F:NADH dehydrogenase (quinone) (non-electrogenic) activity"/>
    <property type="evidence" value="ECO:0007669"/>
    <property type="project" value="UniProtKB-EC"/>
</dbReference>
<keyword evidence="7" id="KW-0520">NAD</keyword>
<sequence length="435" mass="48892">MTIELPENSFPKVVIIGGGFGGISLAKKLRNKEVQVIMFDRHNYHTFQPLLYQVATGGLEPDSIAYPLRKIFKNQRNFTFRVAEVLSVDPQKKLIQTSIGYTNYDFLVLATGSETNFFGNKEMEQMTMPMKTVPEALDLRSLILQHFEAALLEDSINEQEAHMNFVVVGGGPTGVEICGALAELKNHVLPKDYPDLDLRKMQINLVEGTPQLLSSMSDNASTKAGKFLKDMGVNLWLDARVLNYDGKTVTLHTGRKFESYNVIWTAGVKGKTLEGLDPAALVRGNRYKVTQFNQVEGYQDVFAIGDVAAMVTEEFPNGHPGVAPAAMQQGSHLAKNIIRLINGGEMEPFSYFDKGSMATIGRNKAVVDIGYVRFAGLFAWFVWMFVHLMTLVGFRNKMVVFVNWIWNYFSFDRGIRLIIRPVNRKRGITEERDTL</sequence>
<keyword evidence="9" id="KW-0472">Membrane</keyword>
<dbReference type="OrthoDB" id="9781621at2"/>
<evidence type="ECO:0000256" key="3">
    <source>
        <dbReference type="ARBA" id="ARBA00022630"/>
    </source>
</evidence>
<keyword evidence="9" id="KW-0812">Transmembrane</keyword>
<evidence type="ECO:0000256" key="1">
    <source>
        <dbReference type="ARBA" id="ARBA00005272"/>
    </source>
</evidence>
<gene>
    <name evidence="12" type="ORF">EDD80_10479</name>
</gene>
<evidence type="ECO:0000256" key="4">
    <source>
        <dbReference type="ARBA" id="ARBA00022827"/>
    </source>
</evidence>
<evidence type="ECO:0000256" key="8">
    <source>
        <dbReference type="ARBA" id="ARBA00047599"/>
    </source>
</evidence>
<name>A0A4R3KRS7_9SPHI</name>
<keyword evidence="3" id="KW-0285">Flavoprotein</keyword>
<reference evidence="12 13" key="1">
    <citation type="submission" date="2019-03" db="EMBL/GenBank/DDBJ databases">
        <title>Genomic Encyclopedia of Type Strains, Phase IV (KMG-IV): sequencing the most valuable type-strain genomes for metagenomic binning, comparative biology and taxonomic classification.</title>
        <authorList>
            <person name="Goeker M."/>
        </authorList>
    </citation>
    <scope>NUCLEOTIDE SEQUENCE [LARGE SCALE GENOMIC DNA]</scope>
    <source>
        <strain evidence="12 13">DSM 21100</strain>
    </source>
</reference>
<evidence type="ECO:0000256" key="5">
    <source>
        <dbReference type="ARBA" id="ARBA00022946"/>
    </source>
</evidence>
<accession>A0A4R3KRS7</accession>
<dbReference type="Pfam" id="PF22366">
    <property type="entry name" value="NDH2_C"/>
    <property type="match status" value="1"/>
</dbReference>
<dbReference type="InterPro" id="IPR045024">
    <property type="entry name" value="NDH-2"/>
</dbReference>
<proteinExistence type="inferred from homology"/>
<dbReference type="InterPro" id="IPR054585">
    <property type="entry name" value="NDH2-like_C"/>
</dbReference>
<comment type="similarity">
    <text evidence="1">Belongs to the NADH dehydrogenase family.</text>
</comment>
<dbReference type="Pfam" id="PF07992">
    <property type="entry name" value="Pyr_redox_2"/>
    <property type="match status" value="1"/>
</dbReference>
<dbReference type="RefSeq" id="WP_132128822.1">
    <property type="nucleotide sequence ID" value="NZ_CP042432.1"/>
</dbReference>
<dbReference type="EMBL" id="SMAD01000004">
    <property type="protein sequence ID" value="TCS87732.1"/>
    <property type="molecule type" value="Genomic_DNA"/>
</dbReference>
<keyword evidence="6" id="KW-0560">Oxidoreductase</keyword>
<dbReference type="PRINTS" id="PR00368">
    <property type="entry name" value="FADPNR"/>
</dbReference>
<protein>
    <recommendedName>
        <fullName evidence="2">NADH:ubiquinone reductase (non-electrogenic)</fullName>
        <ecNumber evidence="2">1.6.5.9</ecNumber>
    </recommendedName>
</protein>
<dbReference type="Proteomes" id="UP000295807">
    <property type="component" value="Unassembled WGS sequence"/>
</dbReference>
<evidence type="ECO:0000256" key="2">
    <source>
        <dbReference type="ARBA" id="ARBA00012637"/>
    </source>
</evidence>
<feature type="transmembrane region" description="Helical" evidence="9">
    <location>
        <begin position="371"/>
        <end position="394"/>
    </location>
</feature>
<keyword evidence="5" id="KW-0809">Transit peptide</keyword>
<feature type="domain" description="External alternative NADH-ubiquinone oxidoreductase-like C-terminal" evidence="11">
    <location>
        <begin position="354"/>
        <end position="409"/>
    </location>
</feature>
<keyword evidence="4" id="KW-0274">FAD</keyword>
<evidence type="ECO:0000256" key="7">
    <source>
        <dbReference type="ARBA" id="ARBA00023027"/>
    </source>
</evidence>
<dbReference type="PANTHER" id="PTHR43706:SF47">
    <property type="entry name" value="EXTERNAL NADH-UBIQUINONE OXIDOREDUCTASE 1, MITOCHONDRIAL-RELATED"/>
    <property type="match status" value="1"/>
</dbReference>
<feature type="domain" description="FAD/NAD(P)-binding" evidence="10">
    <location>
        <begin position="12"/>
        <end position="330"/>
    </location>
</feature>
<organism evidence="12 13">
    <name type="scientific">Anseongella ginsenosidimutans</name>
    <dbReference type="NCBI Taxonomy" id="496056"/>
    <lineage>
        <taxon>Bacteria</taxon>
        <taxon>Pseudomonadati</taxon>
        <taxon>Bacteroidota</taxon>
        <taxon>Sphingobacteriia</taxon>
        <taxon>Sphingobacteriales</taxon>
        <taxon>Sphingobacteriaceae</taxon>
        <taxon>Anseongella</taxon>
    </lineage>
</organism>
<evidence type="ECO:0000259" key="10">
    <source>
        <dbReference type="Pfam" id="PF07992"/>
    </source>
</evidence>
<comment type="catalytic activity">
    <reaction evidence="8">
        <text>a quinone + NADH + H(+) = a quinol + NAD(+)</text>
        <dbReference type="Rhea" id="RHEA:46160"/>
        <dbReference type="ChEBI" id="CHEBI:15378"/>
        <dbReference type="ChEBI" id="CHEBI:24646"/>
        <dbReference type="ChEBI" id="CHEBI:57540"/>
        <dbReference type="ChEBI" id="CHEBI:57945"/>
        <dbReference type="ChEBI" id="CHEBI:132124"/>
        <dbReference type="EC" id="1.6.5.9"/>
    </reaction>
</comment>
<evidence type="ECO:0000313" key="13">
    <source>
        <dbReference type="Proteomes" id="UP000295807"/>
    </source>
</evidence>
<evidence type="ECO:0000256" key="9">
    <source>
        <dbReference type="SAM" id="Phobius"/>
    </source>
</evidence>
<dbReference type="InterPro" id="IPR036188">
    <property type="entry name" value="FAD/NAD-bd_sf"/>
</dbReference>
<evidence type="ECO:0000256" key="6">
    <source>
        <dbReference type="ARBA" id="ARBA00023002"/>
    </source>
</evidence>